<dbReference type="InterPro" id="IPR044862">
    <property type="entry name" value="Pro_4_hyd_alph_FE2OG_OXY"/>
</dbReference>
<dbReference type="RefSeq" id="XP_033401950.1">
    <property type="nucleotide sequence ID" value="XM_033537887.1"/>
</dbReference>
<organism evidence="7 8">
    <name type="scientific">Aplosporella prunicola CBS 121167</name>
    <dbReference type="NCBI Taxonomy" id="1176127"/>
    <lineage>
        <taxon>Eukaryota</taxon>
        <taxon>Fungi</taxon>
        <taxon>Dikarya</taxon>
        <taxon>Ascomycota</taxon>
        <taxon>Pezizomycotina</taxon>
        <taxon>Dothideomycetes</taxon>
        <taxon>Dothideomycetes incertae sedis</taxon>
        <taxon>Botryosphaeriales</taxon>
        <taxon>Aplosporellaceae</taxon>
        <taxon>Aplosporella</taxon>
    </lineage>
</organism>
<keyword evidence="5" id="KW-0408">Iron</keyword>
<sequence length="274" mass="30624">MSSTQTPLAGAEPKIPQDFLAGPAPANMTCEHIDFANSPVPKYAGMYAVVLDNVLTPEECATLVALAEARTGGKWERAMINVGGGKQALMTDERNCGRIIWDDVLITDRIWNRVKGRVPEVLALEGTRWAQTVGPRVLYCNETWCATRLNERMRFLKYTGGEYFRPHMDGAYVTPDNKERSFMTFHLYLNDASTTAEGEEPLEGGATTLHSPDTFMMMDGPEEYKKKGRLDIVPKVGRVLLFQHRNLVHSGDDVVKGTKITMRTDLMYRCAGED</sequence>
<evidence type="ECO:0000256" key="5">
    <source>
        <dbReference type="ARBA" id="ARBA00023004"/>
    </source>
</evidence>
<evidence type="ECO:0000313" key="7">
    <source>
        <dbReference type="EMBL" id="KAF2146241.1"/>
    </source>
</evidence>
<evidence type="ECO:0000256" key="1">
    <source>
        <dbReference type="ARBA" id="ARBA00001961"/>
    </source>
</evidence>
<feature type="domain" description="Prolyl 4-hydroxylase alpha subunit" evidence="6">
    <location>
        <begin position="46"/>
        <end position="267"/>
    </location>
</feature>
<proteinExistence type="predicted"/>
<evidence type="ECO:0000256" key="2">
    <source>
        <dbReference type="ARBA" id="ARBA00022723"/>
    </source>
</evidence>
<dbReference type="GO" id="GO:0004656">
    <property type="term" value="F:procollagen-proline 4-dioxygenase activity"/>
    <property type="evidence" value="ECO:0007669"/>
    <property type="project" value="TreeGrafter"/>
</dbReference>
<dbReference type="GO" id="GO:0005783">
    <property type="term" value="C:endoplasmic reticulum"/>
    <property type="evidence" value="ECO:0007669"/>
    <property type="project" value="TreeGrafter"/>
</dbReference>
<dbReference type="GO" id="GO:0005506">
    <property type="term" value="F:iron ion binding"/>
    <property type="evidence" value="ECO:0007669"/>
    <property type="project" value="InterPro"/>
</dbReference>
<protein>
    <recommendedName>
        <fullName evidence="6">Prolyl 4-hydroxylase alpha subunit domain-containing protein</fullName>
    </recommendedName>
</protein>
<evidence type="ECO:0000256" key="4">
    <source>
        <dbReference type="ARBA" id="ARBA00023002"/>
    </source>
</evidence>
<dbReference type="SMART" id="SM00702">
    <property type="entry name" value="P4Hc"/>
    <property type="match status" value="1"/>
</dbReference>
<keyword evidence="2" id="KW-0479">Metal-binding</keyword>
<dbReference type="GO" id="GO:0031418">
    <property type="term" value="F:L-ascorbic acid binding"/>
    <property type="evidence" value="ECO:0007669"/>
    <property type="project" value="InterPro"/>
</dbReference>
<gene>
    <name evidence="7" type="ORF">K452DRAFT_242897</name>
</gene>
<dbReference type="EMBL" id="ML995476">
    <property type="protein sequence ID" value="KAF2146241.1"/>
    <property type="molecule type" value="Genomic_DNA"/>
</dbReference>
<evidence type="ECO:0000313" key="8">
    <source>
        <dbReference type="Proteomes" id="UP000799438"/>
    </source>
</evidence>
<dbReference type="InterPro" id="IPR045054">
    <property type="entry name" value="P4HA-like"/>
</dbReference>
<dbReference type="InterPro" id="IPR006620">
    <property type="entry name" value="Pro_4_hyd_alph"/>
</dbReference>
<name>A0A6A6BUC1_9PEZI</name>
<dbReference type="Pfam" id="PF13640">
    <property type="entry name" value="2OG-FeII_Oxy_3"/>
    <property type="match status" value="1"/>
</dbReference>
<evidence type="ECO:0000256" key="3">
    <source>
        <dbReference type="ARBA" id="ARBA00022964"/>
    </source>
</evidence>
<keyword evidence="4" id="KW-0560">Oxidoreductase</keyword>
<dbReference type="AlphaFoldDB" id="A0A6A6BUC1"/>
<reference evidence="7" key="1">
    <citation type="journal article" date="2020" name="Stud. Mycol.">
        <title>101 Dothideomycetes genomes: a test case for predicting lifestyles and emergence of pathogens.</title>
        <authorList>
            <person name="Haridas S."/>
            <person name="Albert R."/>
            <person name="Binder M."/>
            <person name="Bloem J."/>
            <person name="Labutti K."/>
            <person name="Salamov A."/>
            <person name="Andreopoulos B."/>
            <person name="Baker S."/>
            <person name="Barry K."/>
            <person name="Bills G."/>
            <person name="Bluhm B."/>
            <person name="Cannon C."/>
            <person name="Castanera R."/>
            <person name="Culley D."/>
            <person name="Daum C."/>
            <person name="Ezra D."/>
            <person name="Gonzalez J."/>
            <person name="Henrissat B."/>
            <person name="Kuo A."/>
            <person name="Liang C."/>
            <person name="Lipzen A."/>
            <person name="Lutzoni F."/>
            <person name="Magnuson J."/>
            <person name="Mondo S."/>
            <person name="Nolan M."/>
            <person name="Ohm R."/>
            <person name="Pangilinan J."/>
            <person name="Park H.-J."/>
            <person name="Ramirez L."/>
            <person name="Alfaro M."/>
            <person name="Sun H."/>
            <person name="Tritt A."/>
            <person name="Yoshinaga Y."/>
            <person name="Zwiers L.-H."/>
            <person name="Turgeon B."/>
            <person name="Goodwin S."/>
            <person name="Spatafora J."/>
            <person name="Crous P."/>
            <person name="Grigoriev I."/>
        </authorList>
    </citation>
    <scope>NUCLEOTIDE SEQUENCE</scope>
    <source>
        <strain evidence="7">CBS 121167</strain>
    </source>
</reference>
<evidence type="ECO:0000259" key="6">
    <source>
        <dbReference type="SMART" id="SM00702"/>
    </source>
</evidence>
<dbReference type="Proteomes" id="UP000799438">
    <property type="component" value="Unassembled WGS sequence"/>
</dbReference>
<dbReference type="GeneID" id="54295383"/>
<dbReference type="PANTHER" id="PTHR10869:SF241">
    <property type="entry name" value="FE2OG DIOXYGENASE DOMAIN-CONTAINING PROTEIN"/>
    <property type="match status" value="1"/>
</dbReference>
<keyword evidence="3" id="KW-0223">Dioxygenase</keyword>
<keyword evidence="8" id="KW-1185">Reference proteome</keyword>
<dbReference type="Gene3D" id="2.60.120.620">
    <property type="entry name" value="q2cbj1_9rhob like domain"/>
    <property type="match status" value="1"/>
</dbReference>
<dbReference type="OrthoDB" id="69177at2759"/>
<dbReference type="PANTHER" id="PTHR10869">
    <property type="entry name" value="PROLYL 4-HYDROXYLASE ALPHA SUBUNIT"/>
    <property type="match status" value="1"/>
</dbReference>
<accession>A0A6A6BUC1</accession>
<comment type="cofactor">
    <cofactor evidence="1">
        <name>L-ascorbate</name>
        <dbReference type="ChEBI" id="CHEBI:38290"/>
    </cofactor>
</comment>